<proteinExistence type="predicted"/>
<evidence type="ECO:0000313" key="3">
    <source>
        <dbReference type="Proteomes" id="UP001193748"/>
    </source>
</evidence>
<dbReference type="AlphaFoldDB" id="A0AAX0B0P3"/>
<comment type="caution">
    <text evidence="2">The sequence shown here is derived from an EMBL/GenBank/DDBJ whole genome shotgun (WGS) entry which is preliminary data.</text>
</comment>
<gene>
    <name evidence="2" type="ORF">B0H41_002569</name>
</gene>
<evidence type="ECO:0000256" key="1">
    <source>
        <dbReference type="SAM" id="MobiDB-lite"/>
    </source>
</evidence>
<dbReference type="EMBL" id="JABSWW010000001">
    <property type="protein sequence ID" value="NRT88890.1"/>
    <property type="molecule type" value="Genomic_DNA"/>
</dbReference>
<name>A0AAX0B0P3_CLOBE</name>
<feature type="region of interest" description="Disordered" evidence="1">
    <location>
        <begin position="55"/>
        <end position="74"/>
    </location>
</feature>
<evidence type="ECO:0000313" key="2">
    <source>
        <dbReference type="EMBL" id="NRT88890.1"/>
    </source>
</evidence>
<protein>
    <submittedName>
        <fullName evidence="2">Uncharacterized protein</fullName>
    </submittedName>
</protein>
<dbReference type="RefSeq" id="WP_173711016.1">
    <property type="nucleotide sequence ID" value="NZ_JABSWW010000001.1"/>
</dbReference>
<feature type="compositionally biased region" description="Low complexity" evidence="1">
    <location>
        <begin position="57"/>
        <end position="68"/>
    </location>
</feature>
<reference evidence="2" key="2">
    <citation type="journal article" date="2022" name="Nat. Biotechnol.">
        <title>Carbon-negative production of acetone and isopropanol by gas fermentation at industrial pilot scale.</title>
        <authorList>
            <person name="Liew F.E."/>
            <person name="Nogle R."/>
            <person name="Abdalla T."/>
            <person name="Rasor B.J."/>
            <person name="Canter C."/>
            <person name="Jensen R.O."/>
            <person name="Wang L."/>
            <person name="Strutz J."/>
            <person name="Chirania P."/>
            <person name="De Tissera S."/>
            <person name="Mueller A.P."/>
            <person name="Ruan Z."/>
            <person name="Gao A."/>
            <person name="Tran L."/>
            <person name="Engle N.L."/>
            <person name="Bromley J.C."/>
            <person name="Daniell J."/>
            <person name="Conrado R."/>
            <person name="Tschaplinski T.J."/>
            <person name="Giannone R.J."/>
            <person name="Hettich R.L."/>
            <person name="Karim A.S."/>
            <person name="Simpson S.D."/>
            <person name="Brown S.D."/>
            <person name="Leang C."/>
            <person name="Jewett M.C."/>
            <person name="Kopke M."/>
        </authorList>
    </citation>
    <scope>NUCLEOTIDE SEQUENCE</scope>
    <source>
        <strain evidence="2">DJ080</strain>
    </source>
</reference>
<dbReference type="Proteomes" id="UP001193748">
    <property type="component" value="Unassembled WGS sequence"/>
</dbReference>
<sequence>MEECSVIITENGLTVEYGTIRIQGLEDIKIKKSPTDIGESLKSYIASKAEVKETIEENNSAEESNTNIEDTEIK</sequence>
<organism evidence="2 3">
    <name type="scientific">Clostridium beijerinckii</name>
    <name type="common">Clostridium MP</name>
    <dbReference type="NCBI Taxonomy" id="1520"/>
    <lineage>
        <taxon>Bacteria</taxon>
        <taxon>Bacillati</taxon>
        <taxon>Bacillota</taxon>
        <taxon>Clostridia</taxon>
        <taxon>Eubacteriales</taxon>
        <taxon>Clostridiaceae</taxon>
        <taxon>Clostridium</taxon>
    </lineage>
</organism>
<accession>A0AAX0B0P3</accession>
<reference evidence="2" key="1">
    <citation type="submission" date="2020-05" db="EMBL/GenBank/DDBJ databases">
        <authorList>
            <person name="Brown S."/>
            <person name="Huntemann M."/>
            <person name="Clum A."/>
            <person name="Spunde A."/>
            <person name="Palaniappan K."/>
            <person name="Ritter S."/>
            <person name="Mikhailova N."/>
            <person name="Chen I.-M."/>
            <person name="Stamatis D."/>
            <person name="Reddy T."/>
            <person name="O'Malley R."/>
            <person name="Daum C."/>
            <person name="Shapiro N."/>
            <person name="Ivanova N."/>
            <person name="Kyrpides N."/>
            <person name="Woyke T."/>
        </authorList>
    </citation>
    <scope>NUCLEOTIDE SEQUENCE</scope>
    <source>
        <strain evidence="2">DJ080</strain>
    </source>
</reference>